<evidence type="ECO:0000256" key="5">
    <source>
        <dbReference type="ARBA" id="ARBA00022679"/>
    </source>
</evidence>
<keyword evidence="9 17" id="KW-0227">DNA damage</keyword>
<evidence type="ECO:0000256" key="13">
    <source>
        <dbReference type="ARBA" id="ARBA00023125"/>
    </source>
</evidence>
<dbReference type="InterPro" id="IPR008918">
    <property type="entry name" value="HhH2"/>
</dbReference>
<evidence type="ECO:0000256" key="14">
    <source>
        <dbReference type="ARBA" id="ARBA00023204"/>
    </source>
</evidence>
<feature type="domain" description="3'-5' exonuclease" evidence="18">
    <location>
        <begin position="313"/>
        <end position="499"/>
    </location>
</feature>
<dbReference type="FunFam" id="3.30.420.10:FF:000026">
    <property type="entry name" value="DNA polymerase I"/>
    <property type="match status" value="1"/>
</dbReference>
<dbReference type="Pfam" id="PF01367">
    <property type="entry name" value="5_3_exonuc"/>
    <property type="match status" value="1"/>
</dbReference>
<dbReference type="Gene3D" id="3.40.50.1010">
    <property type="entry name" value="5'-nuclease"/>
    <property type="match status" value="1"/>
</dbReference>
<evidence type="ECO:0000256" key="17">
    <source>
        <dbReference type="RuleBase" id="RU004460"/>
    </source>
</evidence>
<dbReference type="AlphaFoldDB" id="Q1H4F8"/>
<keyword evidence="5 17" id="KW-0808">Transferase</keyword>
<comment type="catalytic activity">
    <reaction evidence="15 17">
        <text>DNA(n) + a 2'-deoxyribonucleoside 5'-triphosphate = DNA(n+1) + diphosphate</text>
        <dbReference type="Rhea" id="RHEA:22508"/>
        <dbReference type="Rhea" id="RHEA-COMP:17339"/>
        <dbReference type="Rhea" id="RHEA-COMP:17340"/>
        <dbReference type="ChEBI" id="CHEBI:33019"/>
        <dbReference type="ChEBI" id="CHEBI:61560"/>
        <dbReference type="ChEBI" id="CHEBI:173112"/>
        <dbReference type="EC" id="2.7.7.7"/>
    </reaction>
</comment>
<dbReference type="CDD" id="cd06139">
    <property type="entry name" value="DNA_polA_I_Ecoli_like_exo"/>
    <property type="match status" value="1"/>
</dbReference>
<accession>Q1H4F8</accession>
<dbReference type="SMART" id="SM00482">
    <property type="entry name" value="POLAc"/>
    <property type="match status" value="1"/>
</dbReference>
<dbReference type="HOGENOM" id="CLU_004675_0_0_4"/>
<keyword evidence="12 17" id="KW-0239">DNA-directed DNA polymerase</keyword>
<organism evidence="21 22">
    <name type="scientific">Methylobacillus flagellatus (strain ATCC 51484 / DSM 6875 / VKM B-1610 / KT)</name>
    <dbReference type="NCBI Taxonomy" id="265072"/>
    <lineage>
        <taxon>Bacteria</taxon>
        <taxon>Pseudomonadati</taxon>
        <taxon>Pseudomonadota</taxon>
        <taxon>Betaproteobacteria</taxon>
        <taxon>Nitrosomonadales</taxon>
        <taxon>Methylophilaceae</taxon>
        <taxon>Methylobacillus</taxon>
    </lineage>
</organism>
<dbReference type="FunFam" id="1.20.1060.10:FF:000001">
    <property type="entry name" value="DNA polymerase I"/>
    <property type="match status" value="1"/>
</dbReference>
<feature type="domain" description="5'-3' exonuclease" evidence="19">
    <location>
        <begin position="1"/>
        <end position="256"/>
    </location>
</feature>
<dbReference type="Pfam" id="PF02739">
    <property type="entry name" value="5_3_exonuc_N"/>
    <property type="match status" value="1"/>
</dbReference>
<evidence type="ECO:0000256" key="8">
    <source>
        <dbReference type="ARBA" id="ARBA00022722"/>
    </source>
</evidence>
<dbReference type="Gene3D" id="3.30.420.10">
    <property type="entry name" value="Ribonuclease H-like superfamily/Ribonuclease H"/>
    <property type="match status" value="1"/>
</dbReference>
<dbReference type="InterPro" id="IPR012337">
    <property type="entry name" value="RNaseH-like_sf"/>
</dbReference>
<dbReference type="Pfam" id="PF00476">
    <property type="entry name" value="DNA_pol_A"/>
    <property type="match status" value="1"/>
</dbReference>
<keyword evidence="13 17" id="KW-0238">DNA-binding</keyword>
<evidence type="ECO:0000256" key="11">
    <source>
        <dbReference type="ARBA" id="ARBA00022839"/>
    </source>
</evidence>
<evidence type="ECO:0000256" key="3">
    <source>
        <dbReference type="ARBA" id="ARBA00012417"/>
    </source>
</evidence>
<evidence type="ECO:0000256" key="10">
    <source>
        <dbReference type="ARBA" id="ARBA00022801"/>
    </source>
</evidence>
<dbReference type="InterPro" id="IPR036397">
    <property type="entry name" value="RNaseH_sf"/>
</dbReference>
<dbReference type="InterPro" id="IPR002421">
    <property type="entry name" value="5-3_exonuclease"/>
</dbReference>
<dbReference type="InterPro" id="IPR043502">
    <property type="entry name" value="DNA/RNA_pol_sf"/>
</dbReference>
<dbReference type="GO" id="GO:0003887">
    <property type="term" value="F:DNA-directed DNA polymerase activity"/>
    <property type="evidence" value="ECO:0007669"/>
    <property type="project" value="UniProtKB-UniRule"/>
</dbReference>
<reference evidence="21 22" key="1">
    <citation type="submission" date="2006-03" db="EMBL/GenBank/DDBJ databases">
        <title>Complete sequence of Methylobacillus flagellatus KT.</title>
        <authorList>
            <consortium name="US DOE Joint Genome Institute"/>
            <person name="Copeland A."/>
            <person name="Lucas S."/>
            <person name="Lapidus A."/>
            <person name="Barry K."/>
            <person name="Detter J.C."/>
            <person name="Glavina del Rio T."/>
            <person name="Hammon N."/>
            <person name="Israni S."/>
            <person name="Dalin E."/>
            <person name="Tice H."/>
            <person name="Pitluck S."/>
            <person name="Brettin T."/>
            <person name="Bruce D."/>
            <person name="Han C."/>
            <person name="Tapia R."/>
            <person name="Saunders E."/>
            <person name="Gilna P."/>
            <person name="Schmutz J."/>
            <person name="Larimer F."/>
            <person name="Land M."/>
            <person name="Kyrpides N."/>
            <person name="Anderson I."/>
            <person name="Richardson P."/>
        </authorList>
    </citation>
    <scope>NUCLEOTIDE SEQUENCE [LARGE SCALE GENOMIC DNA]</scope>
    <source>
        <strain evidence="22">KT / ATCC 51484 / DSM 6875</strain>
    </source>
</reference>
<dbReference type="Gene3D" id="1.10.150.20">
    <property type="entry name" value="5' to 3' exonuclease, C-terminal subdomain"/>
    <property type="match status" value="2"/>
</dbReference>
<dbReference type="InterPro" id="IPR020045">
    <property type="entry name" value="DNA_polI_H3TH"/>
</dbReference>
<dbReference type="SMART" id="SM00279">
    <property type="entry name" value="HhH2"/>
    <property type="match status" value="1"/>
</dbReference>
<dbReference type="CDD" id="cd09898">
    <property type="entry name" value="H3TH_53EXO"/>
    <property type="match status" value="1"/>
</dbReference>
<dbReference type="eggNOG" id="COG0258">
    <property type="taxonomic scope" value="Bacteria"/>
</dbReference>
<dbReference type="GO" id="GO:0006302">
    <property type="term" value="P:double-strand break repair"/>
    <property type="evidence" value="ECO:0007669"/>
    <property type="project" value="TreeGrafter"/>
</dbReference>
<dbReference type="SUPFAM" id="SSF88723">
    <property type="entry name" value="PIN domain-like"/>
    <property type="match status" value="1"/>
</dbReference>
<dbReference type="eggNOG" id="COG0749">
    <property type="taxonomic scope" value="Bacteria"/>
</dbReference>
<dbReference type="InterPro" id="IPR002562">
    <property type="entry name" value="3'-5'_exonuclease_dom"/>
</dbReference>
<gene>
    <name evidence="17" type="primary">polA</name>
    <name evidence="21" type="ordered locus">Mfla_0358</name>
</gene>
<protein>
    <recommendedName>
        <fullName evidence="4 16">DNA polymerase I</fullName>
        <ecNumber evidence="3 16">2.7.7.7</ecNumber>
    </recommendedName>
</protein>
<dbReference type="InterPro" id="IPR002298">
    <property type="entry name" value="DNA_polymerase_A"/>
</dbReference>
<dbReference type="PROSITE" id="PS00447">
    <property type="entry name" value="DNA_POLYMERASE_A"/>
    <property type="match status" value="1"/>
</dbReference>
<dbReference type="EC" id="2.7.7.7" evidence="3 16"/>
<dbReference type="PANTHER" id="PTHR10133:SF27">
    <property type="entry name" value="DNA POLYMERASE NU"/>
    <property type="match status" value="1"/>
</dbReference>
<dbReference type="Gene3D" id="3.30.70.370">
    <property type="match status" value="1"/>
</dbReference>
<keyword evidence="6 17" id="KW-0548">Nucleotidyltransferase</keyword>
<proteinExistence type="inferred from homology"/>
<evidence type="ECO:0000256" key="1">
    <source>
        <dbReference type="ARBA" id="ARBA00007705"/>
    </source>
</evidence>
<dbReference type="Proteomes" id="UP000002440">
    <property type="component" value="Chromosome"/>
</dbReference>
<dbReference type="SMART" id="SM00474">
    <property type="entry name" value="35EXOc"/>
    <property type="match status" value="1"/>
</dbReference>
<evidence type="ECO:0000313" key="22">
    <source>
        <dbReference type="Proteomes" id="UP000002440"/>
    </source>
</evidence>
<dbReference type="GO" id="GO:0003677">
    <property type="term" value="F:DNA binding"/>
    <property type="evidence" value="ECO:0007669"/>
    <property type="project" value="UniProtKB-UniRule"/>
</dbReference>
<dbReference type="SUPFAM" id="SSF53098">
    <property type="entry name" value="Ribonuclease H-like"/>
    <property type="match status" value="1"/>
</dbReference>
<dbReference type="SMART" id="SM00475">
    <property type="entry name" value="53EXOc"/>
    <property type="match status" value="1"/>
</dbReference>
<keyword evidence="11 17" id="KW-0269">Exonuclease</keyword>
<dbReference type="InterPro" id="IPR001098">
    <property type="entry name" value="DNA-dir_DNA_pol_A_palm_dom"/>
</dbReference>
<dbReference type="RefSeq" id="WP_011478726.1">
    <property type="nucleotide sequence ID" value="NC_007947.1"/>
</dbReference>
<dbReference type="FunFam" id="3.40.50.1010:FF:000001">
    <property type="entry name" value="DNA polymerase I"/>
    <property type="match status" value="1"/>
</dbReference>
<dbReference type="PANTHER" id="PTHR10133">
    <property type="entry name" value="DNA POLYMERASE I"/>
    <property type="match status" value="1"/>
</dbReference>
<dbReference type="InterPro" id="IPR018320">
    <property type="entry name" value="DNA_polymerase_1"/>
</dbReference>
<dbReference type="SUPFAM" id="SSF56672">
    <property type="entry name" value="DNA/RNA polymerases"/>
    <property type="match status" value="1"/>
</dbReference>
<keyword evidence="10 17" id="KW-0378">Hydrolase</keyword>
<evidence type="ECO:0000256" key="6">
    <source>
        <dbReference type="ARBA" id="ARBA00022695"/>
    </source>
</evidence>
<dbReference type="FunFam" id="1.10.150.20:FF:000002">
    <property type="entry name" value="DNA polymerase I"/>
    <property type="match status" value="1"/>
</dbReference>
<sequence>MKTLLLVDGSSYLYRAFHALPDLRNKAGEPTGAMYGVLNMLRRLHKDYPADYSACVFDAKGKTFRDDIYPDYKAHRPPMPDDLSRQIEPLHEAIRAMGWPLLMIDGVEADDVIGCLAQQAEAQGMQVVISTGDKDMAQLVTPHIKLVNTMTNEILDEAGVEAKFGIPPSLIIDYLTLIGDSVDNVPGVEKVGPKTAVKWLTQHGSLDNIIANAANIGGVVGNNLRKALDWLPTGRELIKIRCRLDLPHMVTELVTQPADNAKLAELYERFEFNTWRRELDAASTAGTAPARIDPSSAPGDLFSASATHIGREFETILDQASLDRWLLLLKSAPLVALDTETTSLDPMQAKLVGMSFSVEAGKAAYVPLAHDYTGAPQQLDFTAALRQLRPMLEDASIPKLGQNLKYDKHVLANHGIALNGITHDTLLQSYVLESHRTHGMDDLAMRHLGVQTVTYEQIAGKGAKQVPFSQISIETAAEYAAEDADITLQLHQALYPQIEADDKLAFVYREIEMPLLDILYTIERNGVLIDQAMLQAQSHEIGQKLIDLEQQAYDIAGQPFNLGSPKQLQEILFGKLGIKPLKKTPSGAPSTDEDVLQELALDYPLPKVLLEYRGLAKLKSTYTDKLPRMINPATGRVHTSYSQAVAITGRLASSDPNLQNIPVRTAEGRRIREAFIAPPGASIISADYSQIELRIMAHLSQDEGLLSAFAKGEDIHRATAAEIFGVPRDEVSSEQRRYAKVINFGLIYGMSAFGLAQNLNIERGAAQNYIDRYFARYPGVREYMQNTRMLAKEQGYVETFFGRRLWVPEINSPNGMRRAGAERAAINAPMQGTAADLIKLAMIAVDRWLREHNLNSKIIMQVHDELVLEVPDAELELVQQTLPQLMQGVAKLDVPLLAEVGVGKNWEAAH</sequence>
<keyword evidence="22" id="KW-1185">Reference proteome</keyword>
<evidence type="ECO:0000256" key="7">
    <source>
        <dbReference type="ARBA" id="ARBA00022705"/>
    </source>
</evidence>
<evidence type="ECO:0000256" key="9">
    <source>
        <dbReference type="ARBA" id="ARBA00022763"/>
    </source>
</evidence>
<evidence type="ECO:0000256" key="2">
    <source>
        <dbReference type="ARBA" id="ARBA00011541"/>
    </source>
</evidence>
<dbReference type="KEGG" id="mfa:Mfla_0358"/>
<dbReference type="PRINTS" id="PR00868">
    <property type="entry name" value="DNAPOLI"/>
</dbReference>
<dbReference type="InterPro" id="IPR029060">
    <property type="entry name" value="PIN-like_dom_sf"/>
</dbReference>
<dbReference type="InterPro" id="IPR020046">
    <property type="entry name" value="5-3_exonucl_a-hlix_arch_N"/>
</dbReference>
<dbReference type="NCBIfam" id="TIGR00593">
    <property type="entry name" value="pola"/>
    <property type="match status" value="1"/>
</dbReference>
<evidence type="ECO:0000256" key="16">
    <source>
        <dbReference type="NCBIfam" id="TIGR00593"/>
    </source>
</evidence>
<name>Q1H4F8_METFK</name>
<dbReference type="CDD" id="cd09859">
    <property type="entry name" value="PIN_53EXO"/>
    <property type="match status" value="1"/>
</dbReference>
<comment type="subunit">
    <text evidence="2">Single-chain monomer with multiple functions.</text>
</comment>
<dbReference type="GO" id="GO:0008409">
    <property type="term" value="F:5'-3' exonuclease activity"/>
    <property type="evidence" value="ECO:0007669"/>
    <property type="project" value="UniProtKB-UniRule"/>
</dbReference>
<feature type="domain" description="DNA-directed DNA polymerase family A palm" evidence="20">
    <location>
        <begin position="668"/>
        <end position="874"/>
    </location>
</feature>
<dbReference type="NCBIfam" id="NF004397">
    <property type="entry name" value="PRK05755.1"/>
    <property type="match status" value="1"/>
</dbReference>
<dbReference type="CDD" id="cd08637">
    <property type="entry name" value="DNA_pol_A_pol_I_C"/>
    <property type="match status" value="1"/>
</dbReference>
<dbReference type="Gene3D" id="1.20.1060.10">
    <property type="entry name" value="Taq DNA Polymerase, Chain T, domain 4"/>
    <property type="match status" value="1"/>
</dbReference>
<evidence type="ECO:0000313" key="21">
    <source>
        <dbReference type="EMBL" id="ABE48629.1"/>
    </source>
</evidence>
<dbReference type="InterPro" id="IPR036279">
    <property type="entry name" value="5-3_exonuclease_C_sf"/>
</dbReference>
<dbReference type="EMBL" id="CP000284">
    <property type="protein sequence ID" value="ABE48629.1"/>
    <property type="molecule type" value="Genomic_DNA"/>
</dbReference>
<evidence type="ECO:0000259" key="20">
    <source>
        <dbReference type="SMART" id="SM00482"/>
    </source>
</evidence>
<dbReference type="STRING" id="265072.Mfla_0358"/>
<dbReference type="GO" id="GO:0006261">
    <property type="term" value="P:DNA-templated DNA replication"/>
    <property type="evidence" value="ECO:0007669"/>
    <property type="project" value="UniProtKB-UniRule"/>
</dbReference>
<keyword evidence="8" id="KW-0540">Nuclease</keyword>
<dbReference type="GO" id="GO:0008408">
    <property type="term" value="F:3'-5' exonuclease activity"/>
    <property type="evidence" value="ECO:0007669"/>
    <property type="project" value="UniProtKB-UniRule"/>
</dbReference>
<comment type="similarity">
    <text evidence="1 17">Belongs to the DNA polymerase type-A family.</text>
</comment>
<evidence type="ECO:0000256" key="4">
    <source>
        <dbReference type="ARBA" id="ARBA00020311"/>
    </source>
</evidence>
<evidence type="ECO:0000256" key="12">
    <source>
        <dbReference type="ARBA" id="ARBA00022932"/>
    </source>
</evidence>
<dbReference type="Pfam" id="PF01612">
    <property type="entry name" value="DNA_pol_A_exo1"/>
    <property type="match status" value="1"/>
</dbReference>
<evidence type="ECO:0000259" key="18">
    <source>
        <dbReference type="SMART" id="SM00474"/>
    </source>
</evidence>
<keyword evidence="7 17" id="KW-0235">DNA replication</keyword>
<dbReference type="SUPFAM" id="SSF47807">
    <property type="entry name" value="5' to 3' exonuclease, C-terminal subdomain"/>
    <property type="match status" value="1"/>
</dbReference>
<dbReference type="OrthoDB" id="9806424at2"/>
<comment type="function">
    <text evidence="17">In addition to polymerase activity, this DNA polymerase exhibits 3'-5' and 5'-3' exonuclease activity.</text>
</comment>
<keyword evidence="14 17" id="KW-0234">DNA repair</keyword>
<dbReference type="FunFam" id="1.10.150.20:FF:000003">
    <property type="entry name" value="DNA polymerase I"/>
    <property type="match status" value="1"/>
</dbReference>
<evidence type="ECO:0000256" key="15">
    <source>
        <dbReference type="ARBA" id="ARBA00049244"/>
    </source>
</evidence>
<dbReference type="InterPro" id="IPR019760">
    <property type="entry name" value="DNA-dir_DNA_pol_A_CS"/>
</dbReference>
<evidence type="ECO:0000259" key="19">
    <source>
        <dbReference type="SMART" id="SM00475"/>
    </source>
</evidence>